<name>A0A317PPY8_9HYPH</name>
<dbReference type="RefSeq" id="WP_110031735.1">
    <property type="nucleotide sequence ID" value="NZ_QGTR01000002.1"/>
</dbReference>
<dbReference type="EMBL" id="QGTR01000002">
    <property type="protein sequence ID" value="PWW01998.1"/>
    <property type="molecule type" value="Genomic_DNA"/>
</dbReference>
<evidence type="ECO:0000313" key="2">
    <source>
        <dbReference type="Proteomes" id="UP000246352"/>
    </source>
</evidence>
<gene>
    <name evidence="1" type="ORF">DFR52_102663</name>
</gene>
<dbReference type="Gene3D" id="1.10.1660.10">
    <property type="match status" value="1"/>
</dbReference>
<comment type="caution">
    <text evidence="1">The sequence shown here is derived from an EMBL/GenBank/DDBJ whole genome shotgun (WGS) entry which is preliminary data.</text>
</comment>
<dbReference type="Proteomes" id="UP000246352">
    <property type="component" value="Unassembled WGS sequence"/>
</dbReference>
<protein>
    <submittedName>
        <fullName evidence="1">Chaperone modulatory protein CbpM</fullName>
    </submittedName>
</protein>
<accession>A0A317PPY8</accession>
<proteinExistence type="predicted"/>
<dbReference type="AlphaFoldDB" id="A0A317PPY8"/>
<keyword evidence="2" id="KW-1185">Reference proteome</keyword>
<organism evidence="1 2">
    <name type="scientific">Hoeflea marina</name>
    <dbReference type="NCBI Taxonomy" id="274592"/>
    <lineage>
        <taxon>Bacteria</taxon>
        <taxon>Pseudomonadati</taxon>
        <taxon>Pseudomonadota</taxon>
        <taxon>Alphaproteobacteria</taxon>
        <taxon>Hyphomicrobiales</taxon>
        <taxon>Rhizobiaceae</taxon>
        <taxon>Hoeflea</taxon>
    </lineage>
</organism>
<reference evidence="1 2" key="1">
    <citation type="submission" date="2018-05" db="EMBL/GenBank/DDBJ databases">
        <title>Genomic Encyclopedia of Type Strains, Phase IV (KMG-IV): sequencing the most valuable type-strain genomes for metagenomic binning, comparative biology and taxonomic classification.</title>
        <authorList>
            <person name="Goeker M."/>
        </authorList>
    </citation>
    <scope>NUCLEOTIDE SEQUENCE [LARGE SCALE GENOMIC DNA]</scope>
    <source>
        <strain evidence="1 2">DSM 16791</strain>
    </source>
</reference>
<evidence type="ECO:0000313" key="1">
    <source>
        <dbReference type="EMBL" id="PWW01998.1"/>
    </source>
</evidence>
<sequence>MIVRYTEDQVIATVHRLTRSRLLAFVEAEVVSPMESEQGPMYLEVDVARLELLCELNEHFELEGDALGVVISLIDQLHGVRHDLDTVLRVIAREAPDVRQRIGSELLGSRRKRP</sequence>
<dbReference type="OrthoDB" id="9800876at2"/>